<sequence length="92" mass="9947">MNHAPYGPRGAESEREDFWTDIPEGNDMLPDTLPGTFGGAQQTGQSAENGGEPYCPQYPNADDPALQPDGDHNDTGLPEELAELDKLDDTLM</sequence>
<dbReference type="Proteomes" id="UP000886803">
    <property type="component" value="Unassembled WGS sequence"/>
</dbReference>
<dbReference type="AlphaFoldDB" id="A0A9D2M4C8"/>
<reference evidence="2" key="1">
    <citation type="journal article" date="2021" name="PeerJ">
        <title>Extensive microbial diversity within the chicken gut microbiome revealed by metagenomics and culture.</title>
        <authorList>
            <person name="Gilroy R."/>
            <person name="Ravi A."/>
            <person name="Getino M."/>
            <person name="Pursley I."/>
            <person name="Horton D.L."/>
            <person name="Alikhan N.F."/>
            <person name="Baker D."/>
            <person name="Gharbi K."/>
            <person name="Hall N."/>
            <person name="Watson M."/>
            <person name="Adriaenssens E.M."/>
            <person name="Foster-Nyarko E."/>
            <person name="Jarju S."/>
            <person name="Secka A."/>
            <person name="Antonio M."/>
            <person name="Oren A."/>
            <person name="Chaudhuri R.R."/>
            <person name="La Ragione R."/>
            <person name="Hildebrand F."/>
            <person name="Pallen M.J."/>
        </authorList>
    </citation>
    <scope>NUCLEOTIDE SEQUENCE</scope>
    <source>
        <strain evidence="2">ChiBcec8-13705</strain>
    </source>
</reference>
<feature type="region of interest" description="Disordered" evidence="1">
    <location>
        <begin position="1"/>
        <end position="92"/>
    </location>
</feature>
<evidence type="ECO:0000313" key="3">
    <source>
        <dbReference type="Proteomes" id="UP000886803"/>
    </source>
</evidence>
<organism evidence="2 3">
    <name type="scientific">Candidatus Gemmiger avicola</name>
    <dbReference type="NCBI Taxonomy" id="2838605"/>
    <lineage>
        <taxon>Bacteria</taxon>
        <taxon>Bacillati</taxon>
        <taxon>Bacillota</taxon>
        <taxon>Clostridia</taxon>
        <taxon>Eubacteriales</taxon>
        <taxon>Gemmiger</taxon>
    </lineage>
</organism>
<feature type="compositionally biased region" description="Basic and acidic residues" evidence="1">
    <location>
        <begin position="83"/>
        <end position="92"/>
    </location>
</feature>
<proteinExistence type="predicted"/>
<reference evidence="2" key="2">
    <citation type="submission" date="2021-04" db="EMBL/GenBank/DDBJ databases">
        <authorList>
            <person name="Gilroy R."/>
        </authorList>
    </citation>
    <scope>NUCLEOTIDE SEQUENCE</scope>
    <source>
        <strain evidence="2">ChiBcec8-13705</strain>
    </source>
</reference>
<evidence type="ECO:0000256" key="1">
    <source>
        <dbReference type="SAM" id="MobiDB-lite"/>
    </source>
</evidence>
<name>A0A9D2M4C8_9FIRM</name>
<gene>
    <name evidence="2" type="ORF">H9945_00495</name>
</gene>
<comment type="caution">
    <text evidence="2">The sequence shown here is derived from an EMBL/GenBank/DDBJ whole genome shotgun (WGS) entry which is preliminary data.</text>
</comment>
<protein>
    <submittedName>
        <fullName evidence="2">Uncharacterized protein</fullName>
    </submittedName>
</protein>
<evidence type="ECO:0000313" key="2">
    <source>
        <dbReference type="EMBL" id="HJB40957.1"/>
    </source>
</evidence>
<dbReference type="EMBL" id="DWYG01000006">
    <property type="protein sequence ID" value="HJB40957.1"/>
    <property type="molecule type" value="Genomic_DNA"/>
</dbReference>
<feature type="compositionally biased region" description="Polar residues" evidence="1">
    <location>
        <begin position="39"/>
        <end position="48"/>
    </location>
</feature>
<accession>A0A9D2M4C8</accession>